<feature type="chain" id="PRO_5029716302" evidence="2">
    <location>
        <begin position="22"/>
        <end position="167"/>
    </location>
</feature>
<protein>
    <submittedName>
        <fullName evidence="3">Uncharacterized protein</fullName>
    </submittedName>
</protein>
<dbReference type="EnsemblPlants" id="Kaladp0054s0005.1.v1.1">
    <property type="protein sequence ID" value="Kaladp0054s0005.1.v1.1"/>
    <property type="gene ID" value="Kaladp0054s0005.v1.1"/>
</dbReference>
<dbReference type="PANTHER" id="PTHR11315:SF0">
    <property type="entry name" value="FOLATE GAMMA-GLUTAMYL HYDROLASE"/>
    <property type="match status" value="1"/>
</dbReference>
<feature type="region of interest" description="Disordered" evidence="1">
    <location>
        <begin position="135"/>
        <end position="167"/>
    </location>
</feature>
<evidence type="ECO:0000256" key="2">
    <source>
        <dbReference type="SAM" id="SignalP"/>
    </source>
</evidence>
<dbReference type="InterPro" id="IPR015527">
    <property type="entry name" value="Pept_C26_g-glut_hydrolase"/>
</dbReference>
<dbReference type="GO" id="GO:0034722">
    <property type="term" value="F:gamma-glutamyl-peptidase activity"/>
    <property type="evidence" value="ECO:0007669"/>
    <property type="project" value="TreeGrafter"/>
</dbReference>
<keyword evidence="2" id="KW-0732">Signal</keyword>
<evidence type="ECO:0000313" key="4">
    <source>
        <dbReference type="Proteomes" id="UP000594263"/>
    </source>
</evidence>
<evidence type="ECO:0000256" key="1">
    <source>
        <dbReference type="SAM" id="MobiDB-lite"/>
    </source>
</evidence>
<sequence length="167" mass="17755">MSKSLFILLLFFITMPNLLDSSSSDDSPASKSASPSHSSSSSSPSIVTASWNHLFPLLTSLSKELPNPNDAESEIRLPSRNQKSSRSCPAQDPKLNFRPVIGILSHPGDGASGRLSNSTNASYIAASYVKFVESAGARGSSPRLESSRPRPSDPKPLIPTQESSLSP</sequence>
<proteinExistence type="predicted"/>
<feature type="region of interest" description="Disordered" evidence="1">
    <location>
        <begin position="21"/>
        <end position="46"/>
    </location>
</feature>
<dbReference type="AlphaFoldDB" id="A0A7N0U5X6"/>
<evidence type="ECO:0000313" key="3">
    <source>
        <dbReference type="EnsemblPlants" id="Kaladp0054s0005.1.v1.1"/>
    </source>
</evidence>
<accession>A0A7N0U5X6</accession>
<feature type="region of interest" description="Disordered" evidence="1">
    <location>
        <begin position="62"/>
        <end position="94"/>
    </location>
</feature>
<dbReference type="Gramene" id="Kaladp0054s0005.1.v1.1">
    <property type="protein sequence ID" value="Kaladp0054s0005.1.v1.1"/>
    <property type="gene ID" value="Kaladp0054s0005.v1.1"/>
</dbReference>
<dbReference type="GO" id="GO:0046900">
    <property type="term" value="P:tetrahydrofolylpolyglutamate metabolic process"/>
    <property type="evidence" value="ECO:0007669"/>
    <property type="project" value="TreeGrafter"/>
</dbReference>
<dbReference type="Proteomes" id="UP000594263">
    <property type="component" value="Unplaced"/>
</dbReference>
<dbReference type="InterPro" id="IPR029062">
    <property type="entry name" value="Class_I_gatase-like"/>
</dbReference>
<organism evidence="3 4">
    <name type="scientific">Kalanchoe fedtschenkoi</name>
    <name type="common">Lavender scallops</name>
    <name type="synonym">South American air plant</name>
    <dbReference type="NCBI Taxonomy" id="63787"/>
    <lineage>
        <taxon>Eukaryota</taxon>
        <taxon>Viridiplantae</taxon>
        <taxon>Streptophyta</taxon>
        <taxon>Embryophyta</taxon>
        <taxon>Tracheophyta</taxon>
        <taxon>Spermatophyta</taxon>
        <taxon>Magnoliopsida</taxon>
        <taxon>eudicotyledons</taxon>
        <taxon>Gunneridae</taxon>
        <taxon>Pentapetalae</taxon>
        <taxon>Saxifragales</taxon>
        <taxon>Crassulaceae</taxon>
        <taxon>Kalanchoe</taxon>
    </lineage>
</organism>
<feature type="compositionally biased region" description="Low complexity" evidence="1">
    <location>
        <begin position="21"/>
        <end position="45"/>
    </location>
</feature>
<feature type="signal peptide" evidence="2">
    <location>
        <begin position="1"/>
        <end position="21"/>
    </location>
</feature>
<name>A0A7N0U5X6_KALFE</name>
<dbReference type="GO" id="GO:0005773">
    <property type="term" value="C:vacuole"/>
    <property type="evidence" value="ECO:0007669"/>
    <property type="project" value="TreeGrafter"/>
</dbReference>
<keyword evidence="4" id="KW-1185">Reference proteome</keyword>
<reference evidence="3" key="1">
    <citation type="submission" date="2021-01" db="UniProtKB">
        <authorList>
            <consortium name="EnsemblPlants"/>
        </authorList>
    </citation>
    <scope>IDENTIFICATION</scope>
</reference>
<dbReference type="PANTHER" id="PTHR11315">
    <property type="entry name" value="PROTEASE FAMILY C26 GAMMA-GLUTAMYL HYDROLASE"/>
    <property type="match status" value="1"/>
</dbReference>
<feature type="compositionally biased region" description="Polar residues" evidence="1">
    <location>
        <begin position="79"/>
        <end position="88"/>
    </location>
</feature>
<dbReference type="Gene3D" id="3.40.50.880">
    <property type="match status" value="1"/>
</dbReference>